<dbReference type="Gene3D" id="3.90.226.10">
    <property type="entry name" value="2-enoyl-CoA Hydratase, Chain A, domain 1"/>
    <property type="match status" value="1"/>
</dbReference>
<dbReference type="InterPro" id="IPR029045">
    <property type="entry name" value="ClpP/crotonase-like_dom_sf"/>
</dbReference>
<gene>
    <name evidence="2" type="ORF">ACFSJT_10830</name>
</gene>
<evidence type="ECO:0000313" key="3">
    <source>
        <dbReference type="Proteomes" id="UP001597344"/>
    </source>
</evidence>
<name>A0ABW5AWB9_9FLAO</name>
<comment type="caution">
    <text evidence="2">The sequence shown here is derived from an EMBL/GenBank/DDBJ whole genome shotgun (WGS) entry which is preliminary data.</text>
</comment>
<reference evidence="3" key="1">
    <citation type="journal article" date="2019" name="Int. J. Syst. Evol. Microbiol.">
        <title>The Global Catalogue of Microorganisms (GCM) 10K type strain sequencing project: providing services to taxonomists for standard genome sequencing and annotation.</title>
        <authorList>
            <consortium name="The Broad Institute Genomics Platform"/>
            <consortium name="The Broad Institute Genome Sequencing Center for Infectious Disease"/>
            <person name="Wu L."/>
            <person name="Ma J."/>
        </authorList>
    </citation>
    <scope>NUCLEOTIDE SEQUENCE [LARGE SCALE GENOMIC DNA]</scope>
    <source>
        <strain evidence="3">DT92</strain>
    </source>
</reference>
<evidence type="ECO:0000259" key="1">
    <source>
        <dbReference type="Pfam" id="PF03572"/>
    </source>
</evidence>
<accession>A0ABW5AWB9</accession>
<keyword evidence="3" id="KW-1185">Reference proteome</keyword>
<dbReference type="PANTHER" id="PTHR32060">
    <property type="entry name" value="TAIL-SPECIFIC PROTEASE"/>
    <property type="match status" value="1"/>
</dbReference>
<dbReference type="RefSeq" id="WP_378320277.1">
    <property type="nucleotide sequence ID" value="NZ_JBHUHY010000011.1"/>
</dbReference>
<protein>
    <submittedName>
        <fullName evidence="2">S41 family peptidase</fullName>
    </submittedName>
</protein>
<dbReference type="PANTHER" id="PTHR32060:SF30">
    <property type="entry name" value="CARBOXY-TERMINAL PROCESSING PROTEASE CTPA"/>
    <property type="match status" value="1"/>
</dbReference>
<dbReference type="SUPFAM" id="SSF52096">
    <property type="entry name" value="ClpP/crotonase"/>
    <property type="match status" value="1"/>
</dbReference>
<dbReference type="Proteomes" id="UP001597344">
    <property type="component" value="Unassembled WGS sequence"/>
</dbReference>
<dbReference type="Pfam" id="PF03572">
    <property type="entry name" value="Peptidase_S41"/>
    <property type="match status" value="1"/>
</dbReference>
<dbReference type="EMBL" id="JBHUHY010000011">
    <property type="protein sequence ID" value="MFD2187283.1"/>
    <property type="molecule type" value="Genomic_DNA"/>
</dbReference>
<sequence>MKIKALIFLIIFCPFLVFSQAVLTKEQIIEDYTILKNVLTKGYPRLYEYTSQSEWDSLFSNFENTKIPNIENSSDLYKSITELTDYVRDGHLIVMRPQLDSVPKLFPLILKIVDEKFYTDTEDFGIPIGSEILSIDNIKGTELRQMFLKYAPSDGFNTSKKDRQIEREFGILHFYEFGAKDAYQVTYKTPSNEVLTKNINSQSFESIGGRFVNRNSYFSIYHKAANKLEFAKNTIGKKVPFVYFIDSLNTAVLKMNSFQVDVEKFQSELKNIFKNINRKKVENLIIDIRQNDGGYPLNSIAAFSYIAHQPFKQQKSSSVITSSLPEVNYSQNLVNGYTFETFFQKYYQNALRKENEWVSMIDENQQLMIPNKKGFKGKTYVLIGGKTFSAGSSFALFCKNQGITLIGEETGGGYYTQTGGYPIIYTLPNSKIKVLISFVKISRYTQDTTIKKGSGILPDIEIPLTIKDLIDGKDSQLDYVTKQINKE</sequence>
<dbReference type="InterPro" id="IPR005151">
    <property type="entry name" value="Tail-specific_protease"/>
</dbReference>
<feature type="domain" description="Tail specific protease" evidence="1">
    <location>
        <begin position="250"/>
        <end position="462"/>
    </location>
</feature>
<organism evidence="2 3">
    <name type="scientific">Aquimarina celericrescens</name>
    <dbReference type="NCBI Taxonomy" id="1964542"/>
    <lineage>
        <taxon>Bacteria</taxon>
        <taxon>Pseudomonadati</taxon>
        <taxon>Bacteroidota</taxon>
        <taxon>Flavobacteriia</taxon>
        <taxon>Flavobacteriales</taxon>
        <taxon>Flavobacteriaceae</taxon>
        <taxon>Aquimarina</taxon>
    </lineage>
</organism>
<evidence type="ECO:0000313" key="2">
    <source>
        <dbReference type="EMBL" id="MFD2187283.1"/>
    </source>
</evidence>
<proteinExistence type="predicted"/>